<protein>
    <submittedName>
        <fullName evidence="2">Uncharacterized protein</fullName>
    </submittedName>
</protein>
<dbReference type="EMBL" id="MU853363">
    <property type="protein sequence ID" value="KAK4108386.1"/>
    <property type="molecule type" value="Genomic_DNA"/>
</dbReference>
<accession>A0AAN6T8P2</accession>
<keyword evidence="1" id="KW-0472">Membrane</keyword>
<gene>
    <name evidence="2" type="ORF">N656DRAFT_427074</name>
</gene>
<dbReference type="RefSeq" id="XP_064665956.1">
    <property type="nucleotide sequence ID" value="XM_064809618.1"/>
</dbReference>
<feature type="transmembrane region" description="Helical" evidence="1">
    <location>
        <begin position="110"/>
        <end position="131"/>
    </location>
</feature>
<keyword evidence="1" id="KW-0812">Transmembrane</keyword>
<keyword evidence="3" id="KW-1185">Reference proteome</keyword>
<comment type="caution">
    <text evidence="2">The sequence shown here is derived from an EMBL/GenBank/DDBJ whole genome shotgun (WGS) entry which is preliminary data.</text>
</comment>
<organism evidence="2 3">
    <name type="scientific">Canariomyces notabilis</name>
    <dbReference type="NCBI Taxonomy" id="2074819"/>
    <lineage>
        <taxon>Eukaryota</taxon>
        <taxon>Fungi</taxon>
        <taxon>Dikarya</taxon>
        <taxon>Ascomycota</taxon>
        <taxon>Pezizomycotina</taxon>
        <taxon>Sordariomycetes</taxon>
        <taxon>Sordariomycetidae</taxon>
        <taxon>Sordariales</taxon>
        <taxon>Chaetomiaceae</taxon>
        <taxon>Canariomyces</taxon>
    </lineage>
</organism>
<dbReference type="GeneID" id="89933742"/>
<dbReference type="Proteomes" id="UP001302812">
    <property type="component" value="Unassembled WGS sequence"/>
</dbReference>
<name>A0AAN6T8P2_9PEZI</name>
<reference evidence="2" key="2">
    <citation type="submission" date="2023-05" db="EMBL/GenBank/DDBJ databases">
        <authorList>
            <consortium name="Lawrence Berkeley National Laboratory"/>
            <person name="Steindorff A."/>
            <person name="Hensen N."/>
            <person name="Bonometti L."/>
            <person name="Westerberg I."/>
            <person name="Brannstrom I.O."/>
            <person name="Guillou S."/>
            <person name="Cros-Aarteil S."/>
            <person name="Calhoun S."/>
            <person name="Haridas S."/>
            <person name="Kuo A."/>
            <person name="Mondo S."/>
            <person name="Pangilinan J."/>
            <person name="Riley R."/>
            <person name="Labutti K."/>
            <person name="Andreopoulos B."/>
            <person name="Lipzen A."/>
            <person name="Chen C."/>
            <person name="Yanf M."/>
            <person name="Daum C."/>
            <person name="Ng V."/>
            <person name="Clum A."/>
            <person name="Ohm R."/>
            <person name="Martin F."/>
            <person name="Silar P."/>
            <person name="Natvig D."/>
            <person name="Lalanne C."/>
            <person name="Gautier V."/>
            <person name="Ament-Velasquez S.L."/>
            <person name="Kruys A."/>
            <person name="Hutchinson M.I."/>
            <person name="Powell A.J."/>
            <person name="Barry K."/>
            <person name="Miller A.N."/>
            <person name="Grigoriev I.V."/>
            <person name="Debuchy R."/>
            <person name="Gladieux P."/>
            <person name="Thoren M.H."/>
            <person name="Johannesson H."/>
        </authorList>
    </citation>
    <scope>NUCLEOTIDE SEQUENCE</scope>
    <source>
        <strain evidence="2">CBS 508.74</strain>
    </source>
</reference>
<dbReference type="AlphaFoldDB" id="A0AAN6T8P2"/>
<proteinExistence type="predicted"/>
<keyword evidence="1" id="KW-1133">Transmembrane helix</keyword>
<evidence type="ECO:0000313" key="3">
    <source>
        <dbReference type="Proteomes" id="UP001302812"/>
    </source>
</evidence>
<reference evidence="2" key="1">
    <citation type="journal article" date="2023" name="Mol. Phylogenet. Evol.">
        <title>Genome-scale phylogeny and comparative genomics of the fungal order Sordariales.</title>
        <authorList>
            <person name="Hensen N."/>
            <person name="Bonometti L."/>
            <person name="Westerberg I."/>
            <person name="Brannstrom I.O."/>
            <person name="Guillou S."/>
            <person name="Cros-Aarteil S."/>
            <person name="Calhoun S."/>
            <person name="Haridas S."/>
            <person name="Kuo A."/>
            <person name="Mondo S."/>
            <person name="Pangilinan J."/>
            <person name="Riley R."/>
            <person name="LaButti K."/>
            <person name="Andreopoulos B."/>
            <person name="Lipzen A."/>
            <person name="Chen C."/>
            <person name="Yan M."/>
            <person name="Daum C."/>
            <person name="Ng V."/>
            <person name="Clum A."/>
            <person name="Steindorff A."/>
            <person name="Ohm R.A."/>
            <person name="Martin F."/>
            <person name="Silar P."/>
            <person name="Natvig D.O."/>
            <person name="Lalanne C."/>
            <person name="Gautier V."/>
            <person name="Ament-Velasquez S.L."/>
            <person name="Kruys A."/>
            <person name="Hutchinson M.I."/>
            <person name="Powell A.J."/>
            <person name="Barry K."/>
            <person name="Miller A.N."/>
            <person name="Grigoriev I.V."/>
            <person name="Debuchy R."/>
            <person name="Gladieux P."/>
            <person name="Hiltunen Thoren M."/>
            <person name="Johannesson H."/>
        </authorList>
    </citation>
    <scope>NUCLEOTIDE SEQUENCE</scope>
    <source>
        <strain evidence="2">CBS 508.74</strain>
    </source>
</reference>
<sequence length="140" mass="15681">MDANAINCLKSICRKSPSLRCLWREKSWNDASSVFDTDFSPMEAHRERKGSRRKFLLLERARVRCCDGDWGLLVGHCHGTPVPFCPFPLPSFPTHCVKGWRGQVGLTRRAGYLASLHGAWIFFLGILPATARTPPSSHSA</sequence>
<evidence type="ECO:0000256" key="1">
    <source>
        <dbReference type="SAM" id="Phobius"/>
    </source>
</evidence>
<evidence type="ECO:0000313" key="2">
    <source>
        <dbReference type="EMBL" id="KAK4108386.1"/>
    </source>
</evidence>